<dbReference type="Proteomes" id="UP001138802">
    <property type="component" value="Unassembled WGS sequence"/>
</dbReference>
<feature type="region of interest" description="Disordered" evidence="1">
    <location>
        <begin position="1"/>
        <end position="32"/>
    </location>
</feature>
<evidence type="ECO:0000313" key="2">
    <source>
        <dbReference type="EMBL" id="MBK1645265.1"/>
    </source>
</evidence>
<evidence type="ECO:0000256" key="1">
    <source>
        <dbReference type="SAM" id="MobiDB-lite"/>
    </source>
</evidence>
<dbReference type="EMBL" id="NRSD01000011">
    <property type="protein sequence ID" value="MBK1645265.1"/>
    <property type="molecule type" value="Genomic_DNA"/>
</dbReference>
<dbReference type="RefSeq" id="WP_200388076.1">
    <property type="nucleotide sequence ID" value="NZ_NRSD01000011.1"/>
</dbReference>
<dbReference type="AlphaFoldDB" id="A0A9X0WIS8"/>
<reference evidence="2 3" key="1">
    <citation type="journal article" date="2020" name="Microorganisms">
        <title>Osmotic Adaptation and Compatible Solute Biosynthesis of Phototrophic Bacteria as Revealed from Genome Analyses.</title>
        <authorList>
            <person name="Imhoff J.F."/>
            <person name="Rahn T."/>
            <person name="Kunzel S."/>
            <person name="Keller A."/>
            <person name="Neulinger S.C."/>
        </authorList>
    </citation>
    <scope>NUCLEOTIDE SEQUENCE [LARGE SCALE GENOMIC DNA]</scope>
    <source>
        <strain evidence="2 3">DSM 21303</strain>
    </source>
</reference>
<evidence type="ECO:0000313" key="3">
    <source>
        <dbReference type="Proteomes" id="UP001138802"/>
    </source>
</evidence>
<protein>
    <submittedName>
        <fullName evidence="2">Uncharacterized protein</fullName>
    </submittedName>
</protein>
<comment type="caution">
    <text evidence="2">The sequence shown here is derived from an EMBL/GenBank/DDBJ whole genome shotgun (WGS) entry which is preliminary data.</text>
</comment>
<feature type="compositionally biased region" description="Polar residues" evidence="1">
    <location>
        <begin position="11"/>
        <end position="21"/>
    </location>
</feature>
<accession>A0A9X0WIS8</accession>
<proteinExistence type="predicted"/>
<sequence>MQRRPPPPRSTRLTQASSSTDHPPRRAPGNAAVRPRQLGTFALVAILLSLVVTGCAQHATSATHPVDHLRQLACIGRCQDVQEQCNAQARFDYRQCQAGYSAAFRDYRWCLASTFERSDCGYAWWPCAENRFGNCANQAADCEQACRRALTP</sequence>
<name>A0A9X0WIS8_9GAMM</name>
<gene>
    <name evidence="2" type="ORF">CKO25_11555</name>
</gene>
<keyword evidence="3" id="KW-1185">Reference proteome</keyword>
<organism evidence="2 3">
    <name type="scientific">Thiocapsa imhoffii</name>
    <dbReference type="NCBI Taxonomy" id="382777"/>
    <lineage>
        <taxon>Bacteria</taxon>
        <taxon>Pseudomonadati</taxon>
        <taxon>Pseudomonadota</taxon>
        <taxon>Gammaproteobacteria</taxon>
        <taxon>Chromatiales</taxon>
        <taxon>Chromatiaceae</taxon>
        <taxon>Thiocapsa</taxon>
    </lineage>
</organism>